<keyword evidence="3" id="KW-1185">Reference proteome</keyword>
<dbReference type="Gene3D" id="3.30.1920.20">
    <property type="match status" value="2"/>
</dbReference>
<dbReference type="InterPro" id="IPR058094">
    <property type="entry name" value="Ig-like_OmpL47-like"/>
</dbReference>
<keyword evidence="1" id="KW-0732">Signal</keyword>
<accession>A0A2S6IX17</accession>
<feature type="signal peptide" evidence="1">
    <location>
        <begin position="1"/>
        <end position="47"/>
    </location>
</feature>
<name>A0A2S6IX17_9ACTN</name>
<organism evidence="2 3">
    <name type="scientific">Kineococcus xinjiangensis</name>
    <dbReference type="NCBI Taxonomy" id="512762"/>
    <lineage>
        <taxon>Bacteria</taxon>
        <taxon>Bacillati</taxon>
        <taxon>Actinomycetota</taxon>
        <taxon>Actinomycetes</taxon>
        <taxon>Kineosporiales</taxon>
        <taxon>Kineosporiaceae</taxon>
        <taxon>Kineococcus</taxon>
    </lineage>
</organism>
<dbReference type="NCBIfam" id="NF047446">
    <property type="entry name" value="barrel_OmpL47"/>
    <property type="match status" value="2"/>
</dbReference>
<reference evidence="2 3" key="1">
    <citation type="submission" date="2018-02" db="EMBL/GenBank/DDBJ databases">
        <title>Genomic Encyclopedia of Archaeal and Bacterial Type Strains, Phase II (KMG-II): from individual species to whole genera.</title>
        <authorList>
            <person name="Goeker M."/>
        </authorList>
    </citation>
    <scope>NUCLEOTIDE SEQUENCE [LARGE SCALE GENOMIC DNA]</scope>
    <source>
        <strain evidence="2 3">DSM 22857</strain>
    </source>
</reference>
<dbReference type="Proteomes" id="UP000239485">
    <property type="component" value="Unassembled WGS sequence"/>
</dbReference>
<sequence>MFEKPASSEQTLTATTRTPRRRRVLSAATALSLSVPTALLLAGPAEAAVISSATYTGGGALVGGTYYAQSGKTLTLSATTTGDTRCITAGNGFSTSRGVQHAWTVTSLSAAKGTPDGPQSQTVLAGDDFNTDNKSGAVTGCKTKTTNKTVTYVLDDTAPALTGAPKGGSKAWYNDDVVIEWTATDAGSGLFASPEDSVIDGEGRGLSARRTVQDEVGNSTTAPYEGVNIDRHAPVTTATAPTSTDWNNVDQTILLTGRDPLSGVASTEYRINGGAWTRGNEVAFREDGVHTLTFRSTDHAGNVEADQKATVKIDKTRPTINHSQSPSANGNGWNKGPVTVTFDCADLGGSGIASCGVGSTAVNPVTVERDGKQQIVRGVAVDRAGNDVEDAASVSIDTVEPTITTTGVPQGWVNEDVTISFTYTDDLSGIASNDAATTTFGEGANQGITVSATDAAGNSRSETVTGVNVDKTAPSTTSDAPEGWQNGPVTVNLTAKDQAGLSGVASTEYSTDGGATWTTGAQVEFTADGRYALSFRSTDRAGNVEQAESVTVLIDTTAPAVTADEPTAQPTGTNGWYTSPVASTFTATDDGSGLVDAGQASFTASTGTAEGEGVTAASGAVSDVAGNTNPGVQSKAFKIDLTAPSAPTFSGIAAKEYTAASLPAQSSVGCTATDAVSGLAGCTVTGYGTSVGTHTLTATATDRAGRESTSTLTYTVAQDTWKLTGFLAPIGEANSFVRAPAESAPVAGSSTVWNTAKGGSTIPLKFKANHNGTDSTSTGDVKSFGSVKLPSCTGTTTDAVEELATAGSSSLRYDAAAGHFIQNWKTPTVTGDTCYRVTVTTQDGSSIHTFVRLRK</sequence>
<comment type="caution">
    <text evidence="2">The sequence shown here is derived from an EMBL/GenBank/DDBJ whole genome shotgun (WGS) entry which is preliminary data.</text>
</comment>
<dbReference type="InterPro" id="IPR006311">
    <property type="entry name" value="TAT_signal"/>
</dbReference>
<feature type="chain" id="PRO_5015782904" description="Ig-like domain-containing protein" evidence="1">
    <location>
        <begin position="48"/>
        <end position="855"/>
    </location>
</feature>
<evidence type="ECO:0000313" key="3">
    <source>
        <dbReference type="Proteomes" id="UP000239485"/>
    </source>
</evidence>
<dbReference type="NCBIfam" id="NF038114">
    <property type="entry name" value="rightmost"/>
    <property type="match status" value="1"/>
</dbReference>
<dbReference type="PROSITE" id="PS51318">
    <property type="entry name" value="TAT"/>
    <property type="match status" value="1"/>
</dbReference>
<evidence type="ECO:0000313" key="2">
    <source>
        <dbReference type="EMBL" id="PPK98826.1"/>
    </source>
</evidence>
<gene>
    <name evidence="2" type="ORF">CLV92_101527</name>
</gene>
<proteinExistence type="predicted"/>
<dbReference type="AlphaFoldDB" id="A0A2S6IX17"/>
<dbReference type="EMBL" id="PTJD01000001">
    <property type="protein sequence ID" value="PPK98826.1"/>
    <property type="molecule type" value="Genomic_DNA"/>
</dbReference>
<protein>
    <recommendedName>
        <fullName evidence="4">Ig-like domain-containing protein</fullName>
    </recommendedName>
</protein>
<evidence type="ECO:0008006" key="4">
    <source>
        <dbReference type="Google" id="ProtNLM"/>
    </source>
</evidence>
<evidence type="ECO:0000256" key="1">
    <source>
        <dbReference type="SAM" id="SignalP"/>
    </source>
</evidence>